<dbReference type="InterPro" id="IPR036890">
    <property type="entry name" value="HATPase_C_sf"/>
</dbReference>
<evidence type="ECO:0000313" key="8">
    <source>
        <dbReference type="Proteomes" id="UP000477083"/>
    </source>
</evidence>
<dbReference type="GO" id="GO:0004673">
    <property type="term" value="F:protein histidine kinase activity"/>
    <property type="evidence" value="ECO:0007669"/>
    <property type="project" value="UniProtKB-EC"/>
</dbReference>
<dbReference type="PANTHER" id="PTHR43065">
    <property type="entry name" value="SENSOR HISTIDINE KINASE"/>
    <property type="match status" value="1"/>
</dbReference>
<reference evidence="7 8" key="1">
    <citation type="submission" date="2020-01" db="EMBL/GenBank/DDBJ databases">
        <title>Frigidibacter albus SP32T (=CGMCC 1.13995T).</title>
        <authorList>
            <person name="Liao X."/>
        </authorList>
    </citation>
    <scope>NUCLEOTIDE SEQUENCE [LARGE SCALE GENOMIC DNA]</scope>
    <source>
        <strain evidence="7 8">SP32</strain>
    </source>
</reference>
<keyword evidence="8" id="KW-1185">Reference proteome</keyword>
<dbReference type="SUPFAM" id="SSF55785">
    <property type="entry name" value="PYP-like sensor domain (PAS domain)"/>
    <property type="match status" value="1"/>
</dbReference>
<dbReference type="Gene3D" id="3.40.50.2300">
    <property type="match status" value="1"/>
</dbReference>
<dbReference type="PANTHER" id="PTHR43065:SF42">
    <property type="entry name" value="TWO-COMPONENT SENSOR PPRA"/>
    <property type="match status" value="1"/>
</dbReference>
<evidence type="ECO:0000256" key="3">
    <source>
        <dbReference type="PROSITE-ProRule" id="PRU00169"/>
    </source>
</evidence>
<keyword evidence="3" id="KW-0597">Phosphoprotein</keyword>
<dbReference type="Pfam" id="PF08448">
    <property type="entry name" value="PAS_4"/>
    <property type="match status" value="1"/>
</dbReference>
<comment type="catalytic activity">
    <reaction evidence="1">
        <text>ATP + protein L-histidine = ADP + protein N-phospho-L-histidine.</text>
        <dbReference type="EC" id="2.7.13.3"/>
    </reaction>
</comment>
<dbReference type="SMART" id="SM00448">
    <property type="entry name" value="REC"/>
    <property type="match status" value="1"/>
</dbReference>
<feature type="coiled-coil region" evidence="4">
    <location>
        <begin position="136"/>
        <end position="184"/>
    </location>
</feature>
<dbReference type="InterPro" id="IPR004358">
    <property type="entry name" value="Sig_transdc_His_kin-like_C"/>
</dbReference>
<dbReference type="Gene3D" id="3.30.450.20">
    <property type="entry name" value="PAS domain"/>
    <property type="match status" value="2"/>
</dbReference>
<evidence type="ECO:0000259" key="6">
    <source>
        <dbReference type="PROSITE" id="PS50110"/>
    </source>
</evidence>
<protein>
    <recommendedName>
        <fullName evidence="2">histidine kinase</fullName>
        <ecNumber evidence="2">2.7.13.3</ecNumber>
    </recommendedName>
</protein>
<name>A0A6L8VNF4_9RHOB</name>
<feature type="domain" description="Response regulatory" evidence="6">
    <location>
        <begin position="526"/>
        <end position="638"/>
    </location>
</feature>
<dbReference type="Proteomes" id="UP000477083">
    <property type="component" value="Unassembled WGS sequence"/>
</dbReference>
<dbReference type="InterPro" id="IPR035965">
    <property type="entry name" value="PAS-like_dom_sf"/>
</dbReference>
<dbReference type="EMBL" id="WWNR01000014">
    <property type="protein sequence ID" value="MZQ91002.1"/>
    <property type="molecule type" value="Genomic_DNA"/>
</dbReference>
<evidence type="ECO:0000256" key="1">
    <source>
        <dbReference type="ARBA" id="ARBA00000085"/>
    </source>
</evidence>
<dbReference type="PRINTS" id="PR00344">
    <property type="entry name" value="BCTRLSENSOR"/>
</dbReference>
<evidence type="ECO:0000256" key="2">
    <source>
        <dbReference type="ARBA" id="ARBA00012438"/>
    </source>
</evidence>
<organism evidence="7 8">
    <name type="scientific">Frigidibacter albus</name>
    <dbReference type="NCBI Taxonomy" id="1465486"/>
    <lineage>
        <taxon>Bacteria</taxon>
        <taxon>Pseudomonadati</taxon>
        <taxon>Pseudomonadota</taxon>
        <taxon>Alphaproteobacteria</taxon>
        <taxon>Rhodobacterales</taxon>
        <taxon>Paracoccaceae</taxon>
        <taxon>Frigidibacter</taxon>
    </lineage>
</organism>
<dbReference type="Pfam" id="PF00072">
    <property type="entry name" value="Response_reg"/>
    <property type="match status" value="1"/>
</dbReference>
<feature type="domain" description="Histidine kinase" evidence="5">
    <location>
        <begin position="308"/>
        <end position="517"/>
    </location>
</feature>
<dbReference type="OrthoDB" id="9796100at2"/>
<dbReference type="Pfam" id="PF12860">
    <property type="entry name" value="PAS_7"/>
    <property type="match status" value="1"/>
</dbReference>
<dbReference type="PROSITE" id="PS50110">
    <property type="entry name" value="RESPONSE_REGULATORY"/>
    <property type="match status" value="1"/>
</dbReference>
<dbReference type="Pfam" id="PF02518">
    <property type="entry name" value="HATPase_c"/>
    <property type="match status" value="1"/>
</dbReference>
<comment type="caution">
    <text evidence="7">The sequence shown here is derived from an EMBL/GenBank/DDBJ whole genome shotgun (WGS) entry which is preliminary data.</text>
</comment>
<dbReference type="SMART" id="SM00387">
    <property type="entry name" value="HATPase_c"/>
    <property type="match status" value="1"/>
</dbReference>
<evidence type="ECO:0000313" key="7">
    <source>
        <dbReference type="EMBL" id="MZQ91002.1"/>
    </source>
</evidence>
<dbReference type="SUPFAM" id="SSF52172">
    <property type="entry name" value="CheY-like"/>
    <property type="match status" value="1"/>
</dbReference>
<dbReference type="GO" id="GO:0000160">
    <property type="term" value="P:phosphorelay signal transduction system"/>
    <property type="evidence" value="ECO:0007669"/>
    <property type="project" value="InterPro"/>
</dbReference>
<dbReference type="InterPro" id="IPR011006">
    <property type="entry name" value="CheY-like_superfamily"/>
</dbReference>
<dbReference type="InterPro" id="IPR003594">
    <property type="entry name" value="HATPase_dom"/>
</dbReference>
<dbReference type="SUPFAM" id="SSF55874">
    <property type="entry name" value="ATPase domain of HSP90 chaperone/DNA topoisomerase II/histidine kinase"/>
    <property type="match status" value="1"/>
</dbReference>
<keyword evidence="4" id="KW-0175">Coiled coil</keyword>
<dbReference type="InterPro" id="IPR001789">
    <property type="entry name" value="Sig_transdc_resp-reg_receiver"/>
</dbReference>
<dbReference type="Gene3D" id="3.30.565.10">
    <property type="entry name" value="Histidine kinase-like ATPase, C-terminal domain"/>
    <property type="match status" value="1"/>
</dbReference>
<feature type="modified residue" description="4-aspartylphosphate" evidence="3">
    <location>
        <position position="575"/>
    </location>
</feature>
<sequence>MMQGDELQKLTGAGLNLIQQALSIFDRDLRLAVCNRQYQVMFDLPDALTLPGTSFAETIRYLVQRGEYGPAADIEAEVQARVDQARAFRPHYMERTRANGRTISVEGSPLSQGGWVTVYTDITSIKQQEALLRARSEDLSAQLLAHAEQLAQANRQLAATNAALEEAKRELTEIEARTRLVTEMTPAHIAHIDRDRRYTFSNRRLSSVMPGSLSGIVGRHMTDVLGPDPAERIMPGIDRALAGEAHVYEITHTPSGRRIRIALTPDTDSDGTVNGVYILSTDVTAEAQARAALSQSAKRELAAQLTSGLAHDFANLLTIILGLQGRLARMPALPAGAGELVGATLAAARRGGTLLDRIASISGPRELRPQPTRLGPFLRDLATMAGPALPEGVSLSVSEGGLFGSFLLDAGSLQDALLNLILNAKDAIGPGPGRIELAARAVRDTWLDLVVEDSGPGFSAAALEHGLDPFFTTKGGEGSGLGLSMVYDHAKLSGGSVRLENRDSGGARVVLRLPLRRAAKAPDPLLVLLVEDRDEIRTDVREMLRGLGHNVIEAASAAEALELAALPGLGLVLSDIGLPGGMTGVDLATTLQEQAHPARLLLMTSLPAGDALRRAAPCPVLGKPFTPADLAAFLTVEAA</sequence>
<gene>
    <name evidence="7" type="ORF">GS660_18065</name>
</gene>
<dbReference type="InterPro" id="IPR013656">
    <property type="entry name" value="PAS_4"/>
</dbReference>
<dbReference type="EC" id="2.7.13.3" evidence="2"/>
<evidence type="ECO:0000259" key="5">
    <source>
        <dbReference type="PROSITE" id="PS50109"/>
    </source>
</evidence>
<evidence type="ECO:0000256" key="4">
    <source>
        <dbReference type="SAM" id="Coils"/>
    </source>
</evidence>
<dbReference type="AlphaFoldDB" id="A0A6L8VNF4"/>
<dbReference type="InterPro" id="IPR005467">
    <property type="entry name" value="His_kinase_dom"/>
</dbReference>
<dbReference type="RefSeq" id="WP_161348382.1">
    <property type="nucleotide sequence ID" value="NZ_BMGW01000014.1"/>
</dbReference>
<dbReference type="PROSITE" id="PS50109">
    <property type="entry name" value="HIS_KIN"/>
    <property type="match status" value="1"/>
</dbReference>
<proteinExistence type="predicted"/>
<accession>A0A6L8VNF4</accession>